<dbReference type="InterPro" id="IPR008969">
    <property type="entry name" value="CarboxyPept-like_regulatory"/>
</dbReference>
<dbReference type="SUPFAM" id="SSF49464">
    <property type="entry name" value="Carboxypeptidase regulatory domain-like"/>
    <property type="match status" value="1"/>
</dbReference>
<evidence type="ECO:0000313" key="1">
    <source>
        <dbReference type="EMBL" id="QNM86542.1"/>
    </source>
</evidence>
<dbReference type="EMBL" id="CP060695">
    <property type="protein sequence ID" value="QNM86542.1"/>
    <property type="molecule type" value="Genomic_DNA"/>
</dbReference>
<protein>
    <recommendedName>
        <fullName evidence="3">CarboxypepD_reg-like domain-containing protein</fullName>
    </recommendedName>
</protein>
<dbReference type="RefSeq" id="WP_187483421.1">
    <property type="nucleotide sequence ID" value="NZ_CP060695.1"/>
</dbReference>
<sequence>MRKLFILISSFFVITTINAQEKRTILKGKVVLDSLIIADVHVINTNTDIGTITNDNGYFEIPVKLGDSLLVSHINLQEKFILITDKILSDINFTISINEKTYTLNEFTLEKPRSIFYQDKEITTYNGPVVNAETLRLPFANTKVEKDNSIVKFKSGGVVSIDNLINSINGNNKRQKLLKKLVDEDDYLLKIRKKYTDDFFITDLKIKKEYINQFLNYCVDKNIISIFKNENSINLTKLLIREGKDYPHKILNENLFLTKK</sequence>
<dbReference type="Proteomes" id="UP000515808">
    <property type="component" value="Chromosome"/>
</dbReference>
<dbReference type="KEGG" id="ppec:H9W90_05330"/>
<name>A0A7G9LD43_9FLAO</name>
<evidence type="ECO:0008006" key="3">
    <source>
        <dbReference type="Google" id="ProtNLM"/>
    </source>
</evidence>
<reference evidence="1 2" key="1">
    <citation type="submission" date="2020-08" db="EMBL/GenBank/DDBJ databases">
        <title>Polaribacter sp. L12M9 isolated from gut of the Korean scallop.</title>
        <authorList>
            <person name="Jeong Y.S."/>
        </authorList>
    </citation>
    <scope>NUCLEOTIDE SEQUENCE [LARGE SCALE GENOMIC DNA]</scope>
    <source>
        <strain evidence="1 2">L12M9</strain>
    </source>
</reference>
<keyword evidence="2" id="KW-1185">Reference proteome</keyword>
<gene>
    <name evidence="1" type="ORF">H9W90_05330</name>
</gene>
<dbReference type="AlphaFoldDB" id="A0A7G9LD43"/>
<evidence type="ECO:0000313" key="2">
    <source>
        <dbReference type="Proteomes" id="UP000515808"/>
    </source>
</evidence>
<accession>A0A7G9LD43</accession>
<organism evidence="1 2">
    <name type="scientific">Polaribacter pectinis</name>
    <dbReference type="NCBI Taxonomy" id="2738844"/>
    <lineage>
        <taxon>Bacteria</taxon>
        <taxon>Pseudomonadati</taxon>
        <taxon>Bacteroidota</taxon>
        <taxon>Flavobacteriia</taxon>
        <taxon>Flavobacteriales</taxon>
        <taxon>Flavobacteriaceae</taxon>
    </lineage>
</organism>
<proteinExistence type="predicted"/>